<evidence type="ECO:0000256" key="3">
    <source>
        <dbReference type="ARBA" id="ARBA00023125"/>
    </source>
</evidence>
<keyword evidence="6" id="KW-0175">Coiled coil</keyword>
<dbReference type="SUPFAM" id="SSF55455">
    <property type="entry name" value="SRF-like"/>
    <property type="match status" value="1"/>
</dbReference>
<feature type="domain" description="MADS-box" evidence="7">
    <location>
        <begin position="17"/>
        <end position="72"/>
    </location>
</feature>
<gene>
    <name evidence="8" type="ORF">Cni_G09016</name>
</gene>
<dbReference type="GO" id="GO:0000987">
    <property type="term" value="F:cis-regulatory region sequence-specific DNA binding"/>
    <property type="evidence" value="ECO:0007669"/>
    <property type="project" value="InterPro"/>
</dbReference>
<dbReference type="SMART" id="SM00432">
    <property type="entry name" value="MADS"/>
    <property type="match status" value="1"/>
</dbReference>
<dbReference type="GO" id="GO:0045944">
    <property type="term" value="P:positive regulation of transcription by RNA polymerase II"/>
    <property type="evidence" value="ECO:0007669"/>
    <property type="project" value="InterPro"/>
</dbReference>
<sequence>MTTEGLSHTSLQVATTMVKSKVELAWISDDATRRATMKKRRKELMKELWKLSVSCDVEACAVVYEPDEQVPEVWPSANVARGLLVRFMELPEDERRRKLTDQEVFLKQRLAKLVEQLKQKEFENRQLELRIMMRNGLMGYGIDELSIEDSAALTWLIDIKLKEICKKREELVAERLATAVIQPPSQMYDPPSVDGIPMGVLPPPPPRVAVDLSHEDAMLSHLLSVTEEVPAAEDCDPLGEFPSVDGTDLMGTLPPPPVPAIDVEDDLVFP</sequence>
<proteinExistence type="predicted"/>
<keyword evidence="9" id="KW-1185">Reference proteome</keyword>
<keyword evidence="4" id="KW-0804">Transcription</keyword>
<dbReference type="GO" id="GO:0005634">
    <property type="term" value="C:nucleus"/>
    <property type="evidence" value="ECO:0007669"/>
    <property type="project" value="UniProtKB-SubCell"/>
</dbReference>
<name>A0AAQ3K1Q6_9LILI</name>
<evidence type="ECO:0000256" key="5">
    <source>
        <dbReference type="ARBA" id="ARBA00023242"/>
    </source>
</evidence>
<dbReference type="InterPro" id="IPR036879">
    <property type="entry name" value="TF_MADSbox_sf"/>
</dbReference>
<dbReference type="GO" id="GO:0046983">
    <property type="term" value="F:protein dimerization activity"/>
    <property type="evidence" value="ECO:0007669"/>
    <property type="project" value="InterPro"/>
</dbReference>
<dbReference type="PRINTS" id="PR00404">
    <property type="entry name" value="MADSDOMAIN"/>
</dbReference>
<reference evidence="8 9" key="1">
    <citation type="submission" date="2023-10" db="EMBL/GenBank/DDBJ databases">
        <title>Chromosome-scale genome assembly provides insights into flower coloration mechanisms of Canna indica.</title>
        <authorList>
            <person name="Li C."/>
        </authorList>
    </citation>
    <scope>NUCLEOTIDE SEQUENCE [LARGE SCALE GENOMIC DNA]</scope>
    <source>
        <tissue evidence="8">Flower</tissue>
    </source>
</reference>
<dbReference type="Pfam" id="PF00319">
    <property type="entry name" value="SRF-TF"/>
    <property type="match status" value="1"/>
</dbReference>
<dbReference type="GO" id="GO:0000981">
    <property type="term" value="F:DNA-binding transcription factor activity, RNA polymerase II-specific"/>
    <property type="evidence" value="ECO:0007669"/>
    <property type="project" value="InterPro"/>
</dbReference>
<keyword evidence="5" id="KW-0539">Nucleus</keyword>
<keyword evidence="3" id="KW-0238">DNA-binding</keyword>
<evidence type="ECO:0000313" key="8">
    <source>
        <dbReference type="EMBL" id="WOL00303.1"/>
    </source>
</evidence>
<dbReference type="InterPro" id="IPR033897">
    <property type="entry name" value="SRF-like_MADS-box"/>
</dbReference>
<feature type="coiled-coil region" evidence="6">
    <location>
        <begin position="96"/>
        <end position="130"/>
    </location>
</feature>
<comment type="subcellular location">
    <subcellularLocation>
        <location evidence="1">Nucleus</location>
    </subcellularLocation>
</comment>
<evidence type="ECO:0000256" key="2">
    <source>
        <dbReference type="ARBA" id="ARBA00023015"/>
    </source>
</evidence>
<evidence type="ECO:0000259" key="7">
    <source>
        <dbReference type="PROSITE" id="PS50066"/>
    </source>
</evidence>
<keyword evidence="2" id="KW-0805">Transcription regulation</keyword>
<evidence type="ECO:0000256" key="6">
    <source>
        <dbReference type="SAM" id="Coils"/>
    </source>
</evidence>
<dbReference type="Proteomes" id="UP001327560">
    <property type="component" value="Chromosome 3"/>
</dbReference>
<dbReference type="InterPro" id="IPR002100">
    <property type="entry name" value="TF_MADSbox"/>
</dbReference>
<evidence type="ECO:0000256" key="4">
    <source>
        <dbReference type="ARBA" id="ARBA00023163"/>
    </source>
</evidence>
<dbReference type="AlphaFoldDB" id="A0AAQ3K1Q6"/>
<dbReference type="Gene3D" id="3.40.1810.10">
    <property type="entry name" value="Transcription factor, MADS-box"/>
    <property type="match status" value="1"/>
</dbReference>
<dbReference type="EMBL" id="CP136892">
    <property type="protein sequence ID" value="WOL00303.1"/>
    <property type="molecule type" value="Genomic_DNA"/>
</dbReference>
<organism evidence="8 9">
    <name type="scientific">Canna indica</name>
    <name type="common">Indian-shot</name>
    <dbReference type="NCBI Taxonomy" id="4628"/>
    <lineage>
        <taxon>Eukaryota</taxon>
        <taxon>Viridiplantae</taxon>
        <taxon>Streptophyta</taxon>
        <taxon>Embryophyta</taxon>
        <taxon>Tracheophyta</taxon>
        <taxon>Spermatophyta</taxon>
        <taxon>Magnoliopsida</taxon>
        <taxon>Liliopsida</taxon>
        <taxon>Zingiberales</taxon>
        <taxon>Cannaceae</taxon>
        <taxon>Canna</taxon>
    </lineage>
</organism>
<accession>A0AAQ3K1Q6</accession>
<evidence type="ECO:0000256" key="1">
    <source>
        <dbReference type="ARBA" id="ARBA00004123"/>
    </source>
</evidence>
<evidence type="ECO:0000313" key="9">
    <source>
        <dbReference type="Proteomes" id="UP001327560"/>
    </source>
</evidence>
<dbReference type="PROSITE" id="PS50066">
    <property type="entry name" value="MADS_BOX_2"/>
    <property type="match status" value="1"/>
</dbReference>
<protein>
    <submittedName>
        <fullName evidence="8">Agamous-like MADS-box protein AGL80</fullName>
    </submittedName>
</protein>
<dbReference type="CDD" id="cd00266">
    <property type="entry name" value="MADS_SRF_like"/>
    <property type="match status" value="1"/>
</dbReference>